<dbReference type="Proteomes" id="UP000276437">
    <property type="component" value="Chromosome"/>
</dbReference>
<evidence type="ECO:0000256" key="2">
    <source>
        <dbReference type="ARBA" id="ARBA00022485"/>
    </source>
</evidence>
<dbReference type="InterPro" id="IPR023404">
    <property type="entry name" value="rSAM_horseshoe"/>
</dbReference>
<dbReference type="GO" id="GO:0051989">
    <property type="term" value="F:coproporphyrinogen dehydrogenase activity"/>
    <property type="evidence" value="ECO:0007669"/>
    <property type="project" value="UniProtKB-EC"/>
</dbReference>
<evidence type="ECO:0000313" key="9">
    <source>
        <dbReference type="Proteomes" id="UP000276437"/>
    </source>
</evidence>
<evidence type="ECO:0000259" key="7">
    <source>
        <dbReference type="PROSITE" id="PS51918"/>
    </source>
</evidence>
<dbReference type="EMBL" id="AP018449">
    <property type="protein sequence ID" value="BBB93225.1"/>
    <property type="molecule type" value="Genomic_DNA"/>
</dbReference>
<reference evidence="8 9" key="1">
    <citation type="journal article" date="2018" name="Int. J. Syst. Evol. Microbiol.">
        <title>Methylomusa anaerophila gen. nov., sp. nov., an anaerobic methanol-utilizing bacterium isolated from a microbial fuel cell.</title>
        <authorList>
            <person name="Amano N."/>
            <person name="Yamamuro A."/>
            <person name="Miyahara M."/>
            <person name="Kouzuma A."/>
            <person name="Abe T."/>
            <person name="Watanabe K."/>
        </authorList>
    </citation>
    <scope>NUCLEOTIDE SEQUENCE [LARGE SCALE GENOMIC DNA]</scope>
    <source>
        <strain evidence="8 9">MMFC1</strain>
    </source>
</reference>
<dbReference type="AlphaFoldDB" id="A0A348AQ77"/>
<dbReference type="EC" id="1.3.98.3" evidence="8"/>
<evidence type="ECO:0000313" key="8">
    <source>
        <dbReference type="EMBL" id="BBB93225.1"/>
    </source>
</evidence>
<dbReference type="Pfam" id="PF04055">
    <property type="entry name" value="Radical_SAM"/>
    <property type="match status" value="1"/>
</dbReference>
<dbReference type="Pfam" id="PF16199">
    <property type="entry name" value="Radical_SAM_C"/>
    <property type="match status" value="1"/>
</dbReference>
<keyword evidence="3" id="KW-0949">S-adenosyl-L-methionine</keyword>
<dbReference type="InterPro" id="IPR006638">
    <property type="entry name" value="Elp3/MiaA/NifB-like_rSAM"/>
</dbReference>
<evidence type="ECO:0000256" key="3">
    <source>
        <dbReference type="ARBA" id="ARBA00022691"/>
    </source>
</evidence>
<name>A0A348AQ77_9FIRM</name>
<dbReference type="InterPro" id="IPR007197">
    <property type="entry name" value="rSAM"/>
</dbReference>
<dbReference type="PANTHER" id="PTHR11135:SF0">
    <property type="entry name" value="ELONGATOR COMPLEX PROTEIN 3"/>
    <property type="match status" value="1"/>
</dbReference>
<dbReference type="KEGG" id="mana:MAMMFC1_03934"/>
<dbReference type="InterPro" id="IPR039661">
    <property type="entry name" value="ELP3"/>
</dbReference>
<dbReference type="GO" id="GO:0051539">
    <property type="term" value="F:4 iron, 4 sulfur cluster binding"/>
    <property type="evidence" value="ECO:0007669"/>
    <property type="project" value="UniProtKB-KW"/>
</dbReference>
<organism evidence="8 9">
    <name type="scientific">Methylomusa anaerophila</name>
    <dbReference type="NCBI Taxonomy" id="1930071"/>
    <lineage>
        <taxon>Bacteria</taxon>
        <taxon>Bacillati</taxon>
        <taxon>Bacillota</taxon>
        <taxon>Negativicutes</taxon>
        <taxon>Selenomonadales</taxon>
        <taxon>Sporomusaceae</taxon>
        <taxon>Methylomusa</taxon>
    </lineage>
</organism>
<proteinExistence type="predicted"/>
<evidence type="ECO:0000256" key="1">
    <source>
        <dbReference type="ARBA" id="ARBA00001966"/>
    </source>
</evidence>
<keyword evidence="6" id="KW-0411">Iron-sulfur</keyword>
<keyword evidence="9" id="KW-1185">Reference proteome</keyword>
<sequence>MVKITGRRQVELAFYGGSFTALSLDCQYELLQPAYQALQRNLIHSIRISTRPDCINPVIVKNLAMLGVRTVELGVQSMDDAVLAGANRGHTAKDVSNATSLIKNAGLACGVQLMPGLPGENWSSLICTVTKIIGLRPDFARVYPTLVIAGTPLANLYYDNRYKPLTIPEAVAKSAYIKLTFEQQGIKVIRTGLQATAELSKAHVVLAGPYHPAFGELVDSFLFFLMAAHCIEILSYSACEGEMTIHHHPKDSSKLRGVSGENIRRLKKTYKLSSIILKPDHHTLGELVIDFHGLSISINKNMLNYI</sequence>
<dbReference type="Gene3D" id="3.80.30.20">
    <property type="entry name" value="tm_1862 like domain"/>
    <property type="match status" value="1"/>
</dbReference>
<evidence type="ECO:0000256" key="5">
    <source>
        <dbReference type="ARBA" id="ARBA00023004"/>
    </source>
</evidence>
<accession>A0A348AQ77</accession>
<dbReference type="SMART" id="SM00729">
    <property type="entry name" value="Elp3"/>
    <property type="match status" value="1"/>
</dbReference>
<dbReference type="InterPro" id="IPR058240">
    <property type="entry name" value="rSAM_sf"/>
</dbReference>
<keyword evidence="4" id="KW-0479">Metal-binding</keyword>
<keyword evidence="2" id="KW-0004">4Fe-4S</keyword>
<dbReference type="GO" id="GO:0005737">
    <property type="term" value="C:cytoplasm"/>
    <property type="evidence" value="ECO:0007669"/>
    <property type="project" value="TreeGrafter"/>
</dbReference>
<dbReference type="SUPFAM" id="SSF102114">
    <property type="entry name" value="Radical SAM enzymes"/>
    <property type="match status" value="1"/>
</dbReference>
<keyword evidence="5" id="KW-0408">Iron</keyword>
<keyword evidence="8" id="KW-0560">Oxidoreductase</keyword>
<dbReference type="GO" id="GO:0002926">
    <property type="term" value="P:tRNA wobble base 5-methoxycarbonylmethyl-2-thiouridinylation"/>
    <property type="evidence" value="ECO:0007669"/>
    <property type="project" value="TreeGrafter"/>
</dbReference>
<dbReference type="PANTHER" id="PTHR11135">
    <property type="entry name" value="HISTONE ACETYLTRANSFERASE-RELATED"/>
    <property type="match status" value="1"/>
</dbReference>
<dbReference type="InterPro" id="IPR032432">
    <property type="entry name" value="Radical_SAM_C"/>
</dbReference>
<evidence type="ECO:0000256" key="4">
    <source>
        <dbReference type="ARBA" id="ARBA00022723"/>
    </source>
</evidence>
<gene>
    <name evidence="8" type="primary">hemN_3</name>
    <name evidence="8" type="ORF">MAMMFC1_03934</name>
</gene>
<protein>
    <submittedName>
        <fullName evidence="8">Oxygen-independent coproporphyrinogen-III oxidase 1</fullName>
        <ecNumber evidence="8">1.3.98.3</ecNumber>
    </submittedName>
</protein>
<comment type="cofactor">
    <cofactor evidence="1">
        <name>[4Fe-4S] cluster</name>
        <dbReference type="ChEBI" id="CHEBI:49883"/>
    </cofactor>
</comment>
<dbReference type="PROSITE" id="PS51918">
    <property type="entry name" value="RADICAL_SAM"/>
    <property type="match status" value="1"/>
</dbReference>
<feature type="domain" description="Radical SAM core" evidence="7">
    <location>
        <begin position="1"/>
        <end position="190"/>
    </location>
</feature>
<dbReference type="GO" id="GO:0046872">
    <property type="term" value="F:metal ion binding"/>
    <property type="evidence" value="ECO:0007669"/>
    <property type="project" value="UniProtKB-KW"/>
</dbReference>
<evidence type="ECO:0000256" key="6">
    <source>
        <dbReference type="ARBA" id="ARBA00023014"/>
    </source>
</evidence>